<accession>A0A221W5D1</accession>
<dbReference type="AlphaFoldDB" id="A0A221W5D1"/>
<proteinExistence type="predicted"/>
<evidence type="ECO:0000313" key="1">
    <source>
        <dbReference type="EMBL" id="ASO21068.1"/>
    </source>
</evidence>
<sequence length="66" mass="7450">MSVSVELWPGRWEVADRVADGRIALDAAMTARRRCRGACGRVMPYCVPPSTDRRCWDCFTKEGNSE</sequence>
<reference evidence="1 2" key="1">
    <citation type="submission" date="2017-07" db="EMBL/GenBank/DDBJ databases">
        <title>Complete genome sequence of Actinoalloteichus hoggarensis DSM 45943, type strain of Actinoalloteichus hoggarensis.</title>
        <authorList>
            <person name="Ruckert C."/>
            <person name="Nouioui I."/>
            <person name="Willmese J."/>
            <person name="van Wezel G."/>
            <person name="Klenk H.-P."/>
            <person name="Kalinowski J."/>
            <person name="Zotchev S.B."/>
        </authorList>
    </citation>
    <scope>NUCLEOTIDE SEQUENCE [LARGE SCALE GENOMIC DNA]</scope>
    <source>
        <strain evidence="1 2">DSM 45943</strain>
    </source>
</reference>
<protein>
    <submittedName>
        <fullName evidence="1">Uncharacterized protein</fullName>
    </submittedName>
</protein>
<dbReference type="EMBL" id="CP022521">
    <property type="protein sequence ID" value="ASO21068.1"/>
    <property type="molecule type" value="Genomic_DNA"/>
</dbReference>
<keyword evidence="2" id="KW-1185">Reference proteome</keyword>
<dbReference type="Proteomes" id="UP000204221">
    <property type="component" value="Chromosome"/>
</dbReference>
<gene>
    <name evidence="1" type="ORF">AHOG_17215</name>
</gene>
<name>A0A221W5D1_9PSEU</name>
<evidence type="ECO:0000313" key="2">
    <source>
        <dbReference type="Proteomes" id="UP000204221"/>
    </source>
</evidence>
<organism evidence="1 2">
    <name type="scientific">Actinoalloteichus hoggarensis</name>
    <dbReference type="NCBI Taxonomy" id="1470176"/>
    <lineage>
        <taxon>Bacteria</taxon>
        <taxon>Bacillati</taxon>
        <taxon>Actinomycetota</taxon>
        <taxon>Actinomycetes</taxon>
        <taxon>Pseudonocardiales</taxon>
        <taxon>Pseudonocardiaceae</taxon>
        <taxon>Actinoalloteichus</taxon>
    </lineage>
</organism>
<dbReference type="KEGG" id="ahg:AHOG_17215"/>